<feature type="transmembrane region" description="Helical" evidence="2">
    <location>
        <begin position="360"/>
        <end position="379"/>
    </location>
</feature>
<gene>
    <name evidence="3" type="ORF">PPROV_000759800</name>
</gene>
<feature type="region of interest" description="Disordered" evidence="1">
    <location>
        <begin position="1"/>
        <end position="34"/>
    </location>
</feature>
<accession>A0A830HTQ0</accession>
<feature type="transmembrane region" description="Helical" evidence="2">
    <location>
        <begin position="136"/>
        <end position="156"/>
    </location>
</feature>
<dbReference type="PANTHER" id="PTHR16214">
    <property type="entry name" value="TRANSMEMBRANE PROTEIN 260"/>
    <property type="match status" value="1"/>
</dbReference>
<evidence type="ECO:0008006" key="5">
    <source>
        <dbReference type="Google" id="ProtNLM"/>
    </source>
</evidence>
<dbReference type="InterPro" id="IPR021280">
    <property type="entry name" value="TMEM260-like"/>
</dbReference>
<dbReference type="Proteomes" id="UP000660262">
    <property type="component" value="Unassembled WGS sequence"/>
</dbReference>
<organism evidence="3 4">
    <name type="scientific">Pycnococcus provasolii</name>
    <dbReference type="NCBI Taxonomy" id="41880"/>
    <lineage>
        <taxon>Eukaryota</taxon>
        <taxon>Viridiplantae</taxon>
        <taxon>Chlorophyta</taxon>
        <taxon>Pseudoscourfieldiophyceae</taxon>
        <taxon>Pseudoscourfieldiales</taxon>
        <taxon>Pycnococcaceae</taxon>
        <taxon>Pycnococcus</taxon>
    </lineage>
</organism>
<feature type="transmembrane region" description="Helical" evidence="2">
    <location>
        <begin position="424"/>
        <end position="442"/>
    </location>
</feature>
<sequence length="795" mass="87251">MAAGGGRNNNKANLRRHSPPPPPPPPSPPQPPITTSPYLTTTAFLITFSVYALTASRSIPGGDATELATAACQLGVAHPPGYPLFTILTHIIIKLLRPFTAVAHAANLASCLYGAIASTSVYLATQAMSTSSSDSLSSAAASFAASAAFAFSPLTWQYSIQSEVFALNNALCALLFYLVAKHDGTFLHTLLGATVCGLAACNQHTSVFYLAPCILFVATFRNGHSPQFTTFFRTYHLPAAAVGFALGLLPYAYLPLASPKGLPGSWGDTASMHGFLTHVLRREYGTFRLFSGLEATEGRFMRGIRLYAEHTVAETFGVGIVLAVGAVIDAAIQVLRSYITDEARTNTATKTTTKTTNSAPTLLAFASLVLYIVVFHYLANLPIENPLHFGVQMRFWMQADVAVYVLAGVGLARLVSCIPARKRGAFASFVVFATLLLPAMRYQPNDESSNTAFHTYARTILDPLPHKAKLIVKGDVITNSIRFLQRCENYRADVQVVDMAMLTYRWFVDVQSPNFPDFVFPGTNYHPYEPGAFSMRQLLVANVGRNVLDAARRGGDVFLGATPGKPAEWPRKITKQLVFMAGGWHEEDRSHEGMFEHLPYGMLDLVVPHGYMATQMRRAAFDAWRAHSLHAMELYRDIPTMAKSLFPHELARGILVDETRWERVCMSDLFYTHHKFAHALLQISGSRADDRSDAERHAVATDAATQCAITLRHVAEHHPFLSPYVLRNRGICLQTLLRCASGEDVTSDRAVELGRIEDDLAATFRSYLQREDPSTLDAGTRAAIEQIIARRSFKP</sequence>
<name>A0A830HTQ0_9CHLO</name>
<keyword evidence="2" id="KW-0812">Transmembrane</keyword>
<feature type="compositionally biased region" description="Pro residues" evidence="1">
    <location>
        <begin position="19"/>
        <end position="34"/>
    </location>
</feature>
<reference evidence="3" key="1">
    <citation type="submission" date="2020-10" db="EMBL/GenBank/DDBJ databases">
        <title>Unveiling of a novel bifunctional photoreceptor, Dualchrome1, isolated from a cosmopolitan green alga.</title>
        <authorList>
            <person name="Suzuki S."/>
            <person name="Kawachi M."/>
        </authorList>
    </citation>
    <scope>NUCLEOTIDE SEQUENCE</scope>
    <source>
        <strain evidence="3">NIES 2893</strain>
    </source>
</reference>
<comment type="caution">
    <text evidence="3">The sequence shown here is derived from an EMBL/GenBank/DDBJ whole genome shotgun (WGS) entry which is preliminary data.</text>
</comment>
<feature type="transmembrane region" description="Helical" evidence="2">
    <location>
        <begin position="395"/>
        <end position="412"/>
    </location>
</feature>
<feature type="transmembrane region" description="Helical" evidence="2">
    <location>
        <begin position="101"/>
        <end position="124"/>
    </location>
</feature>
<dbReference type="InterPro" id="IPR052724">
    <property type="entry name" value="GT117_domain-containing"/>
</dbReference>
<keyword evidence="4" id="KW-1185">Reference proteome</keyword>
<dbReference type="AlphaFoldDB" id="A0A830HTQ0"/>
<keyword evidence="2" id="KW-0472">Membrane</keyword>
<evidence type="ECO:0000313" key="3">
    <source>
        <dbReference type="EMBL" id="GHP08861.1"/>
    </source>
</evidence>
<feature type="transmembrane region" description="Helical" evidence="2">
    <location>
        <begin position="207"/>
        <end position="223"/>
    </location>
</feature>
<dbReference type="Pfam" id="PF11028">
    <property type="entry name" value="TMEM260-like"/>
    <property type="match status" value="1"/>
</dbReference>
<keyword evidence="2" id="KW-1133">Transmembrane helix</keyword>
<dbReference type="EMBL" id="BNJQ01000022">
    <property type="protein sequence ID" value="GHP08861.1"/>
    <property type="molecule type" value="Genomic_DNA"/>
</dbReference>
<dbReference type="PANTHER" id="PTHR16214:SF3">
    <property type="entry name" value="TRANSMEMBRANE PROTEIN 260"/>
    <property type="match status" value="1"/>
</dbReference>
<evidence type="ECO:0000256" key="1">
    <source>
        <dbReference type="SAM" id="MobiDB-lite"/>
    </source>
</evidence>
<protein>
    <recommendedName>
        <fullName evidence="5">DUF2723 domain-containing protein</fullName>
    </recommendedName>
</protein>
<proteinExistence type="predicted"/>
<feature type="transmembrane region" description="Helical" evidence="2">
    <location>
        <begin position="316"/>
        <end position="339"/>
    </location>
</feature>
<evidence type="ECO:0000256" key="2">
    <source>
        <dbReference type="SAM" id="Phobius"/>
    </source>
</evidence>
<dbReference type="OrthoDB" id="197432at2759"/>
<feature type="transmembrane region" description="Helical" evidence="2">
    <location>
        <begin position="235"/>
        <end position="254"/>
    </location>
</feature>
<evidence type="ECO:0000313" key="4">
    <source>
        <dbReference type="Proteomes" id="UP000660262"/>
    </source>
</evidence>